<evidence type="ECO:0000313" key="1">
    <source>
        <dbReference type="EMBL" id="TSL28243.1"/>
    </source>
</evidence>
<dbReference type="Proteomes" id="UP000319801">
    <property type="component" value="Unassembled WGS sequence"/>
</dbReference>
<protein>
    <submittedName>
        <fullName evidence="1">Uncharacterized protein</fullName>
    </submittedName>
</protein>
<organism evidence="1 2">
    <name type="scientific">Bagarius yarrelli</name>
    <name type="common">Goonch</name>
    <name type="synonym">Bagrus yarrelli</name>
    <dbReference type="NCBI Taxonomy" id="175774"/>
    <lineage>
        <taxon>Eukaryota</taxon>
        <taxon>Metazoa</taxon>
        <taxon>Chordata</taxon>
        <taxon>Craniata</taxon>
        <taxon>Vertebrata</taxon>
        <taxon>Euteleostomi</taxon>
        <taxon>Actinopterygii</taxon>
        <taxon>Neopterygii</taxon>
        <taxon>Teleostei</taxon>
        <taxon>Ostariophysi</taxon>
        <taxon>Siluriformes</taxon>
        <taxon>Sisoridae</taxon>
        <taxon>Sisorinae</taxon>
        <taxon>Bagarius</taxon>
    </lineage>
</organism>
<keyword evidence="2" id="KW-1185">Reference proteome</keyword>
<proteinExistence type="predicted"/>
<sequence>MKLDHDVKQDMKHLLTNQITGQDKPVPRSRAVGKVWTVKSLRSRNPVHSGALCCDEAATAVQLLRNKAAFLCGTQCGLVSDTLYLCLSQKRCSPTSLKRRCVRIQSHKDALCGTKTLQRLWV</sequence>
<name>A0A556TYE9_BAGYA</name>
<dbReference type="AlphaFoldDB" id="A0A556TYE9"/>
<gene>
    <name evidence="1" type="ORF">Baya_5758</name>
</gene>
<accession>A0A556TYE9</accession>
<comment type="caution">
    <text evidence="1">The sequence shown here is derived from an EMBL/GenBank/DDBJ whole genome shotgun (WGS) entry which is preliminary data.</text>
</comment>
<reference evidence="1 2" key="1">
    <citation type="journal article" date="2019" name="Genome Biol. Evol.">
        <title>Whole-Genome Sequencing of the Giant Devil Catfish, Bagarius yarrelli.</title>
        <authorList>
            <person name="Jiang W."/>
            <person name="Lv Y."/>
            <person name="Cheng L."/>
            <person name="Yang K."/>
            <person name="Chao B."/>
            <person name="Wang X."/>
            <person name="Li Y."/>
            <person name="Pan X."/>
            <person name="You X."/>
            <person name="Zhang Y."/>
            <person name="Yang J."/>
            <person name="Li J."/>
            <person name="Zhang X."/>
            <person name="Liu S."/>
            <person name="Sun C."/>
            <person name="Yang J."/>
            <person name="Shi Q."/>
        </authorList>
    </citation>
    <scope>NUCLEOTIDE SEQUENCE [LARGE SCALE GENOMIC DNA]</scope>
    <source>
        <strain evidence="1">JWS20170419001</strain>
        <tissue evidence="1">Muscle</tissue>
    </source>
</reference>
<evidence type="ECO:0000313" key="2">
    <source>
        <dbReference type="Proteomes" id="UP000319801"/>
    </source>
</evidence>
<dbReference type="EMBL" id="VCAZ01000029">
    <property type="protein sequence ID" value="TSL28243.1"/>
    <property type="molecule type" value="Genomic_DNA"/>
</dbReference>